<dbReference type="CDD" id="cd03231">
    <property type="entry name" value="ABC_CcmA_heme_exporter"/>
    <property type="match status" value="1"/>
</dbReference>
<keyword evidence="5" id="KW-1278">Translocase</keyword>
<dbReference type="GO" id="GO:0016887">
    <property type="term" value="F:ATP hydrolysis activity"/>
    <property type="evidence" value="ECO:0007669"/>
    <property type="project" value="InterPro"/>
</dbReference>
<gene>
    <name evidence="8" type="ORF">HNQ96_001629</name>
</gene>
<dbReference type="PANTHER" id="PTHR43499:SF1">
    <property type="entry name" value="ABC TRANSPORTER I FAMILY MEMBER 1"/>
    <property type="match status" value="1"/>
</dbReference>
<evidence type="ECO:0000256" key="5">
    <source>
        <dbReference type="ARBA" id="ARBA00022967"/>
    </source>
</evidence>
<dbReference type="InterPro" id="IPR005895">
    <property type="entry name" value="ABC_transptr_haem_export_CcmA"/>
</dbReference>
<evidence type="ECO:0000256" key="2">
    <source>
        <dbReference type="ARBA" id="ARBA00022741"/>
    </source>
</evidence>
<dbReference type="GO" id="GO:0005524">
    <property type="term" value="F:ATP binding"/>
    <property type="evidence" value="ECO:0007669"/>
    <property type="project" value="UniProtKB-KW"/>
</dbReference>
<dbReference type="SUPFAM" id="SSF52540">
    <property type="entry name" value="P-loop containing nucleoside triphosphate hydrolases"/>
    <property type="match status" value="1"/>
</dbReference>
<keyword evidence="1" id="KW-0813">Transport</keyword>
<protein>
    <submittedName>
        <fullName evidence="8">Heme exporter protein A</fullName>
    </submittedName>
</protein>
<evidence type="ECO:0000259" key="7">
    <source>
        <dbReference type="PROSITE" id="PS50893"/>
    </source>
</evidence>
<dbReference type="EMBL" id="JACHGI010000002">
    <property type="protein sequence ID" value="MBB6465771.1"/>
    <property type="molecule type" value="Genomic_DNA"/>
</dbReference>
<evidence type="ECO:0000256" key="6">
    <source>
        <dbReference type="ARBA" id="ARBA00023136"/>
    </source>
</evidence>
<dbReference type="SMART" id="SM00382">
    <property type="entry name" value="AAA"/>
    <property type="match status" value="1"/>
</dbReference>
<evidence type="ECO:0000313" key="9">
    <source>
        <dbReference type="Proteomes" id="UP000532373"/>
    </source>
</evidence>
<keyword evidence="6" id="KW-0472">Membrane</keyword>
<evidence type="ECO:0000256" key="4">
    <source>
        <dbReference type="ARBA" id="ARBA00022840"/>
    </source>
</evidence>
<keyword evidence="3" id="KW-0201">Cytochrome c-type biogenesis</keyword>
<dbReference type="GO" id="GO:0017004">
    <property type="term" value="P:cytochrome complex assembly"/>
    <property type="evidence" value="ECO:0007669"/>
    <property type="project" value="UniProtKB-KW"/>
</dbReference>
<reference evidence="8 9" key="1">
    <citation type="submission" date="2020-08" db="EMBL/GenBank/DDBJ databases">
        <title>Genomic Encyclopedia of Type Strains, Phase IV (KMG-IV): sequencing the most valuable type-strain genomes for metagenomic binning, comparative biology and taxonomic classification.</title>
        <authorList>
            <person name="Goeker M."/>
        </authorList>
    </citation>
    <scope>NUCLEOTIDE SEQUENCE [LARGE SCALE GENOMIC DNA]</scope>
    <source>
        <strain evidence="8 9">DSM 17454</strain>
    </source>
</reference>
<dbReference type="GO" id="GO:0022857">
    <property type="term" value="F:transmembrane transporter activity"/>
    <property type="evidence" value="ECO:0007669"/>
    <property type="project" value="InterPro"/>
</dbReference>
<name>A0A8E2BAQ4_9HYPH</name>
<evidence type="ECO:0000313" key="8">
    <source>
        <dbReference type="EMBL" id="MBB6465771.1"/>
    </source>
</evidence>
<dbReference type="Proteomes" id="UP000532373">
    <property type="component" value="Unassembled WGS sequence"/>
</dbReference>
<dbReference type="InterPro" id="IPR003439">
    <property type="entry name" value="ABC_transporter-like_ATP-bd"/>
</dbReference>
<accession>A0A8E2BAQ4</accession>
<dbReference type="AlphaFoldDB" id="A0A8E2BAQ4"/>
<dbReference type="RefSeq" id="WP_184768236.1">
    <property type="nucleotide sequence ID" value="NZ_JACHGI010000002.1"/>
</dbReference>
<evidence type="ECO:0000256" key="1">
    <source>
        <dbReference type="ARBA" id="ARBA00022448"/>
    </source>
</evidence>
<dbReference type="NCBIfam" id="TIGR01189">
    <property type="entry name" value="ccmA"/>
    <property type="match status" value="1"/>
</dbReference>
<dbReference type="Pfam" id="PF00005">
    <property type="entry name" value="ABC_tran"/>
    <property type="match status" value="1"/>
</dbReference>
<dbReference type="PROSITE" id="PS50893">
    <property type="entry name" value="ABC_TRANSPORTER_2"/>
    <property type="match status" value="1"/>
</dbReference>
<dbReference type="Gene3D" id="3.40.50.300">
    <property type="entry name" value="P-loop containing nucleotide triphosphate hydrolases"/>
    <property type="match status" value="1"/>
</dbReference>
<feature type="domain" description="ABC transporter" evidence="7">
    <location>
        <begin position="3"/>
        <end position="203"/>
    </location>
</feature>
<proteinExistence type="predicted"/>
<keyword evidence="2" id="KW-0547">Nucleotide-binding</keyword>
<evidence type="ECO:0000256" key="3">
    <source>
        <dbReference type="ARBA" id="ARBA00022748"/>
    </source>
</evidence>
<organism evidence="8 9">
    <name type="scientific">Aminobacter carboxidus</name>
    <dbReference type="NCBI Taxonomy" id="376165"/>
    <lineage>
        <taxon>Bacteria</taxon>
        <taxon>Pseudomonadati</taxon>
        <taxon>Pseudomonadota</taxon>
        <taxon>Alphaproteobacteria</taxon>
        <taxon>Hyphomicrobiales</taxon>
        <taxon>Phyllobacteriaceae</taxon>
        <taxon>Aminobacter</taxon>
    </lineage>
</organism>
<dbReference type="InterPro" id="IPR027417">
    <property type="entry name" value="P-loop_NTPase"/>
</dbReference>
<dbReference type="InterPro" id="IPR003593">
    <property type="entry name" value="AAA+_ATPase"/>
</dbReference>
<comment type="caution">
    <text evidence="8">The sequence shown here is derived from an EMBL/GenBank/DDBJ whole genome shotgun (WGS) entry which is preliminary data.</text>
</comment>
<sequence length="203" mass="21288">MRLIAENLSGERGGEAVFDGIGFVLADGEALVVTGPNGSGKSTLLRVIAGLLPHSHGRIAFEGDSEAFPTVASACHYLGHLNAMKSALTVQENLEFWRDFAGDGQLGVSDALEEVGLGGLGHLPFGYLSTGQKRRAAIAKLLISHRPVWLLDEPTSGLDKASDTRFAALMQDHCAAGGTVVAATHLPLGLQGVKTLEMGRVYA</sequence>
<keyword evidence="4" id="KW-0067">ATP-binding</keyword>
<dbReference type="PANTHER" id="PTHR43499">
    <property type="entry name" value="ABC TRANSPORTER I FAMILY MEMBER 1"/>
    <property type="match status" value="1"/>
</dbReference>